<accession>A0A8J3UL12</accession>
<gene>
    <name evidence="3" type="ORF">Psi02_42120</name>
</gene>
<dbReference type="CDD" id="cd04082">
    <property type="entry name" value="CBM35_pectate_lyase-like"/>
    <property type="match status" value="1"/>
</dbReference>
<comment type="caution">
    <text evidence="3">The sequence shown here is derived from an EMBL/GenBank/DDBJ whole genome shotgun (WGS) entry which is preliminary data.</text>
</comment>
<reference evidence="3" key="1">
    <citation type="submission" date="2021-01" db="EMBL/GenBank/DDBJ databases">
        <title>Whole genome shotgun sequence of Planotetraspora silvatica NBRC 100141.</title>
        <authorList>
            <person name="Komaki H."/>
            <person name="Tamura T."/>
        </authorList>
    </citation>
    <scope>NUCLEOTIDE SEQUENCE</scope>
    <source>
        <strain evidence="3">NBRC 100141</strain>
    </source>
</reference>
<dbReference type="SMART" id="SM00606">
    <property type="entry name" value="CBD_IV"/>
    <property type="match status" value="1"/>
</dbReference>
<dbReference type="Pfam" id="PF03422">
    <property type="entry name" value="CBM_6"/>
    <property type="match status" value="1"/>
</dbReference>
<feature type="domain" description="CBM6" evidence="2">
    <location>
        <begin position="21"/>
        <end position="145"/>
    </location>
</feature>
<dbReference type="InterPro" id="IPR005084">
    <property type="entry name" value="CBM6"/>
</dbReference>
<dbReference type="InterPro" id="IPR008979">
    <property type="entry name" value="Galactose-bd-like_sf"/>
</dbReference>
<dbReference type="PROSITE" id="PS51175">
    <property type="entry name" value="CBM6"/>
    <property type="match status" value="1"/>
</dbReference>
<evidence type="ECO:0000313" key="3">
    <source>
        <dbReference type="EMBL" id="GII47788.1"/>
    </source>
</evidence>
<evidence type="ECO:0000256" key="1">
    <source>
        <dbReference type="ARBA" id="ARBA00022729"/>
    </source>
</evidence>
<sequence length="146" mass="15109">MGIGFYRSPQVPWATGGQGAVRYEAENAAISRGVAESNHARFSGTGFVNYDNAAGSYVQWTVNAAAAGAATLRLRYANGTTTGRPMDIAVNGTTAAAGVAFDGTGAWTTWQTRTLTVNLNAGTNTVRATATTAGGGPNVDYIEIQR</sequence>
<keyword evidence="4" id="KW-1185">Reference proteome</keyword>
<proteinExistence type="predicted"/>
<dbReference type="Gene3D" id="2.60.120.260">
    <property type="entry name" value="Galactose-binding domain-like"/>
    <property type="match status" value="1"/>
</dbReference>
<dbReference type="GO" id="GO:0030246">
    <property type="term" value="F:carbohydrate binding"/>
    <property type="evidence" value="ECO:0007669"/>
    <property type="project" value="InterPro"/>
</dbReference>
<dbReference type="Proteomes" id="UP000644610">
    <property type="component" value="Unassembled WGS sequence"/>
</dbReference>
<dbReference type="AlphaFoldDB" id="A0A8J3UL12"/>
<keyword evidence="1" id="KW-0732">Signal</keyword>
<protein>
    <recommendedName>
        <fullName evidence="2">CBM6 domain-containing protein</fullName>
    </recommendedName>
</protein>
<name>A0A8J3UL12_9ACTN</name>
<dbReference type="InterPro" id="IPR006584">
    <property type="entry name" value="Cellulose-bd_IV"/>
</dbReference>
<organism evidence="3 4">
    <name type="scientific">Planotetraspora silvatica</name>
    <dbReference type="NCBI Taxonomy" id="234614"/>
    <lineage>
        <taxon>Bacteria</taxon>
        <taxon>Bacillati</taxon>
        <taxon>Actinomycetota</taxon>
        <taxon>Actinomycetes</taxon>
        <taxon>Streptosporangiales</taxon>
        <taxon>Streptosporangiaceae</taxon>
        <taxon>Planotetraspora</taxon>
    </lineage>
</organism>
<dbReference type="EMBL" id="BOOQ01000027">
    <property type="protein sequence ID" value="GII47788.1"/>
    <property type="molecule type" value="Genomic_DNA"/>
</dbReference>
<dbReference type="SUPFAM" id="SSF49785">
    <property type="entry name" value="Galactose-binding domain-like"/>
    <property type="match status" value="1"/>
</dbReference>
<evidence type="ECO:0000259" key="2">
    <source>
        <dbReference type="PROSITE" id="PS51175"/>
    </source>
</evidence>
<dbReference type="RefSeq" id="WP_203976632.1">
    <property type="nucleotide sequence ID" value="NZ_BAAAKY010000027.1"/>
</dbReference>
<evidence type="ECO:0000313" key="4">
    <source>
        <dbReference type="Proteomes" id="UP000644610"/>
    </source>
</evidence>